<keyword evidence="4" id="KW-1185">Reference proteome</keyword>
<dbReference type="EMBL" id="CAJNOI010000234">
    <property type="protein sequence ID" value="CAF1200853.1"/>
    <property type="molecule type" value="Genomic_DNA"/>
</dbReference>
<evidence type="ECO:0000313" key="5">
    <source>
        <dbReference type="Proteomes" id="UP000663877"/>
    </source>
</evidence>
<dbReference type="EMBL" id="CAJNOM010001146">
    <property type="protein sequence ID" value="CAF1594916.1"/>
    <property type="molecule type" value="Genomic_DNA"/>
</dbReference>
<sequence length="301" mass="34533">MGSGFYPSSQPQLSNDLLENVQVHKMILELSALLNSTLVAVNHKLAFMATAASVSNKPSTRVQWMWNSNVNPFSKSQKVEWRRYSDVENMIIEKAFTADESHAMLDEYHIDFKHILQISNNDTGKQRPVKRVMWDKDDKVLREERFLPNPVAPDLPFGGQYGFISPFIKELVKDLNLTKKQLPSKDNTVVLMIVEKAALEKQEFAAPGTFKELACNGRRCATCGECRDWYSTGDLESWKWIRSVKDWGGDNAARWFNHCLFTRFKNRDDAKCVESDEVLRAIYYTVHLGCLCEDNCGHLKE</sequence>
<protein>
    <recommendedName>
        <fullName evidence="1">WWE domain-containing protein</fullName>
    </recommendedName>
</protein>
<accession>A0A814WD98</accession>
<feature type="domain" description="WWE" evidence="1">
    <location>
        <begin position="50"/>
        <end position="131"/>
    </location>
</feature>
<evidence type="ECO:0000313" key="4">
    <source>
        <dbReference type="Proteomes" id="UP000663832"/>
    </source>
</evidence>
<evidence type="ECO:0000259" key="1">
    <source>
        <dbReference type="PROSITE" id="PS50918"/>
    </source>
</evidence>
<dbReference type="OrthoDB" id="10007153at2759"/>
<comment type="caution">
    <text evidence="2">The sequence shown here is derived from an EMBL/GenBank/DDBJ whole genome shotgun (WGS) entry which is preliminary data.</text>
</comment>
<dbReference type="Gene3D" id="3.30.720.50">
    <property type="match status" value="1"/>
</dbReference>
<dbReference type="AlphaFoldDB" id="A0A814WD98"/>
<proteinExistence type="predicted"/>
<dbReference type="Pfam" id="PF02825">
    <property type="entry name" value="WWE"/>
    <property type="match status" value="1"/>
</dbReference>
<dbReference type="SUPFAM" id="SSF117839">
    <property type="entry name" value="WWE domain"/>
    <property type="match status" value="1"/>
</dbReference>
<dbReference type="Proteomes" id="UP000663877">
    <property type="component" value="Unassembled WGS sequence"/>
</dbReference>
<evidence type="ECO:0000313" key="3">
    <source>
        <dbReference type="EMBL" id="CAF1594916.1"/>
    </source>
</evidence>
<evidence type="ECO:0000313" key="2">
    <source>
        <dbReference type="EMBL" id="CAF1200853.1"/>
    </source>
</evidence>
<dbReference type="InterPro" id="IPR004170">
    <property type="entry name" value="WWE_dom"/>
</dbReference>
<dbReference type="PROSITE" id="PS50918">
    <property type="entry name" value="WWE"/>
    <property type="match status" value="1"/>
</dbReference>
<name>A0A814WD98_9BILA</name>
<reference evidence="2" key="1">
    <citation type="submission" date="2021-02" db="EMBL/GenBank/DDBJ databases">
        <authorList>
            <person name="Nowell W R."/>
        </authorList>
    </citation>
    <scope>NUCLEOTIDE SEQUENCE</scope>
</reference>
<dbReference type="InterPro" id="IPR037197">
    <property type="entry name" value="WWE_dom_sf"/>
</dbReference>
<gene>
    <name evidence="2" type="ORF">BJG266_LOCUS26896</name>
    <name evidence="3" type="ORF">QVE165_LOCUS51744</name>
</gene>
<organism evidence="2 5">
    <name type="scientific">Adineta steineri</name>
    <dbReference type="NCBI Taxonomy" id="433720"/>
    <lineage>
        <taxon>Eukaryota</taxon>
        <taxon>Metazoa</taxon>
        <taxon>Spiralia</taxon>
        <taxon>Gnathifera</taxon>
        <taxon>Rotifera</taxon>
        <taxon>Eurotatoria</taxon>
        <taxon>Bdelloidea</taxon>
        <taxon>Adinetida</taxon>
        <taxon>Adinetidae</taxon>
        <taxon>Adineta</taxon>
    </lineage>
</organism>
<dbReference type="Proteomes" id="UP000663832">
    <property type="component" value="Unassembled WGS sequence"/>
</dbReference>